<dbReference type="Pfam" id="PF00010">
    <property type="entry name" value="HLH"/>
    <property type="match status" value="1"/>
</dbReference>
<evidence type="ECO:0000256" key="4">
    <source>
        <dbReference type="SAM" id="MobiDB-lite"/>
    </source>
</evidence>
<feature type="region of interest" description="Disordered" evidence="4">
    <location>
        <begin position="270"/>
        <end position="315"/>
    </location>
</feature>
<gene>
    <name evidence="6" type="primary">MYC</name>
    <name evidence="6" type="ORF">BLAG_LOCUS13941</name>
</gene>
<dbReference type="PROSITE" id="PS50888">
    <property type="entry name" value="BHLH"/>
    <property type="match status" value="1"/>
</dbReference>
<dbReference type="InterPro" id="IPR050433">
    <property type="entry name" value="Myc_transcription_factors"/>
</dbReference>
<feature type="region of interest" description="Disordered" evidence="4">
    <location>
        <begin position="181"/>
        <end position="204"/>
    </location>
</feature>
<evidence type="ECO:0000313" key="6">
    <source>
        <dbReference type="EMBL" id="CAH1254590.1"/>
    </source>
</evidence>
<dbReference type="Gene3D" id="4.10.280.10">
    <property type="entry name" value="Helix-loop-helix DNA-binding domain"/>
    <property type="match status" value="1"/>
</dbReference>
<feature type="region of interest" description="Disordered" evidence="4">
    <location>
        <begin position="233"/>
        <end position="256"/>
    </location>
</feature>
<dbReference type="SMR" id="A0A8K0EIJ7"/>
<dbReference type="PRINTS" id="PR00044">
    <property type="entry name" value="LEUZIPPRMYC"/>
</dbReference>
<feature type="coiled-coil region" evidence="3">
    <location>
        <begin position="346"/>
        <end position="387"/>
    </location>
</feature>
<dbReference type="PIRSF" id="PIRSF001705">
    <property type="entry name" value="Myc_protein"/>
    <property type="match status" value="1"/>
</dbReference>
<evidence type="ECO:0000256" key="3">
    <source>
        <dbReference type="SAM" id="Coils"/>
    </source>
</evidence>
<proteinExistence type="predicted"/>
<keyword evidence="1 2" id="KW-0238">DNA-binding</keyword>
<feature type="compositionally biased region" description="Polar residues" evidence="4">
    <location>
        <begin position="274"/>
        <end position="297"/>
    </location>
</feature>
<comment type="subunit">
    <text evidence="2">Efficient DNA binding requires dimerization with another bHLH protein.</text>
</comment>
<dbReference type="InterPro" id="IPR011598">
    <property type="entry name" value="bHLH_dom"/>
</dbReference>
<name>A0A8K0EIJ7_BRALA</name>
<evidence type="ECO:0000256" key="2">
    <source>
        <dbReference type="PIRNR" id="PIRNR001705"/>
    </source>
</evidence>
<dbReference type="GO" id="GO:0003677">
    <property type="term" value="F:DNA binding"/>
    <property type="evidence" value="ECO:0007669"/>
    <property type="project" value="UniProtKB-UniRule"/>
</dbReference>
<dbReference type="GO" id="GO:0005634">
    <property type="term" value="C:nucleus"/>
    <property type="evidence" value="ECO:0007669"/>
    <property type="project" value="UniProtKB-SubCell"/>
</dbReference>
<dbReference type="CDD" id="cd11400">
    <property type="entry name" value="bHLHzip_Myc"/>
    <property type="match status" value="1"/>
</dbReference>
<dbReference type="FunFam" id="4.10.280.10:FF:000019">
    <property type="entry name" value="Myc proto-oncogene protein"/>
    <property type="match status" value="1"/>
</dbReference>
<dbReference type="SMART" id="SM00353">
    <property type="entry name" value="HLH"/>
    <property type="match status" value="1"/>
</dbReference>
<dbReference type="PANTHER" id="PTHR45851">
    <property type="entry name" value="MYC PROTO-ONCOGENE"/>
    <property type="match status" value="1"/>
</dbReference>
<feature type="compositionally biased region" description="Low complexity" evidence="4">
    <location>
        <begin position="239"/>
        <end position="251"/>
    </location>
</feature>
<keyword evidence="2" id="KW-0539">Nucleus</keyword>
<keyword evidence="7" id="KW-1185">Reference proteome</keyword>
<dbReference type="InterPro" id="IPR012682">
    <property type="entry name" value="Tscrpt_reg_Myc_N"/>
</dbReference>
<dbReference type="InterPro" id="IPR036638">
    <property type="entry name" value="HLH_DNA-bd_sf"/>
</dbReference>
<dbReference type="Proteomes" id="UP000838412">
    <property type="component" value="Chromosome 2"/>
</dbReference>
<organism evidence="6 7">
    <name type="scientific">Branchiostoma lanceolatum</name>
    <name type="common">Common lancelet</name>
    <name type="synonym">Amphioxus lanceolatum</name>
    <dbReference type="NCBI Taxonomy" id="7740"/>
    <lineage>
        <taxon>Eukaryota</taxon>
        <taxon>Metazoa</taxon>
        <taxon>Chordata</taxon>
        <taxon>Cephalochordata</taxon>
        <taxon>Leptocardii</taxon>
        <taxon>Amphioxiformes</taxon>
        <taxon>Branchiostomatidae</taxon>
        <taxon>Branchiostoma</taxon>
    </lineage>
</organism>
<comment type="subcellular location">
    <subcellularLocation>
        <location evidence="2">Nucleus</location>
    </subcellularLocation>
</comment>
<evidence type="ECO:0000313" key="7">
    <source>
        <dbReference type="Proteomes" id="UP000838412"/>
    </source>
</evidence>
<dbReference type="InterPro" id="IPR002418">
    <property type="entry name" value="Tscrpt_reg_Myc"/>
</dbReference>
<feature type="domain" description="BHLH" evidence="5">
    <location>
        <begin position="304"/>
        <end position="356"/>
    </location>
</feature>
<keyword evidence="3" id="KW-0175">Coiled coil</keyword>
<accession>A0A8K0EIJ7</accession>
<dbReference type="Pfam" id="PF01056">
    <property type="entry name" value="Myc_N"/>
    <property type="match status" value="1"/>
</dbReference>
<dbReference type="OrthoDB" id="5964374at2759"/>
<dbReference type="GO" id="GO:0046983">
    <property type="term" value="F:protein dimerization activity"/>
    <property type="evidence" value="ECO:0007669"/>
    <property type="project" value="InterPro"/>
</dbReference>
<protein>
    <submittedName>
        <fullName evidence="6">MYC protein</fullName>
    </submittedName>
</protein>
<evidence type="ECO:0000259" key="5">
    <source>
        <dbReference type="PROSITE" id="PS50888"/>
    </source>
</evidence>
<dbReference type="AlphaFoldDB" id="A0A8K0EIJ7"/>
<sequence>MGELLLKDFLLKDGLYLKSSMPGINAHHAVSVPSSKHYDFESLQPYFYEETDDPAREDDFYSTPSPSVPPSEDIWKKFELLPTPPRSPSHPAPKSFIPTVAEKLEMVSELLDEDVVNQSFIFPLDTQSLKSKLIQDCMWSGYTNEEKVEKAAQAQEATPPPMDYTSTDCVDPMAVFPYPLSETAPPKENLERLGTQTPSDSEEEIDVVTVEKMHPKRRISSAVVHHNYCATLPVKRSRSSTPSSSPQHSPSLVKRLKSVNVSELKAAIQPYVRKSTSNPGSRANSRPCSRPSSAPTSDSEDSESKRSTHNILERKRRNDLKASFITLRDSVPELKDNERAPKVNILRKATDYIQSLDKEMKKLNREKDAEQKRQQHLLQRLQALQKLCRQ</sequence>
<dbReference type="GO" id="GO:0003700">
    <property type="term" value="F:DNA-binding transcription factor activity"/>
    <property type="evidence" value="ECO:0007669"/>
    <property type="project" value="InterPro"/>
</dbReference>
<evidence type="ECO:0000256" key="1">
    <source>
        <dbReference type="ARBA" id="ARBA00023125"/>
    </source>
</evidence>
<reference evidence="6" key="1">
    <citation type="submission" date="2022-01" db="EMBL/GenBank/DDBJ databases">
        <authorList>
            <person name="Braso-Vives M."/>
        </authorList>
    </citation>
    <scope>NUCLEOTIDE SEQUENCE</scope>
</reference>
<dbReference type="EMBL" id="OV696687">
    <property type="protein sequence ID" value="CAH1254590.1"/>
    <property type="molecule type" value="Genomic_DNA"/>
</dbReference>
<dbReference type="SUPFAM" id="SSF47459">
    <property type="entry name" value="HLH, helix-loop-helix DNA-binding domain"/>
    <property type="match status" value="1"/>
</dbReference>